<dbReference type="EMBL" id="WQNE01000030">
    <property type="protein sequence ID" value="MVT77044.1"/>
    <property type="molecule type" value="Genomic_DNA"/>
</dbReference>
<dbReference type="InterPro" id="IPR037523">
    <property type="entry name" value="VOC_core"/>
</dbReference>
<dbReference type="OrthoDB" id="9791602at2"/>
<dbReference type="RefSeq" id="WP_157334102.1">
    <property type="nucleotide sequence ID" value="NZ_JANADL010000023.1"/>
</dbReference>
<keyword evidence="6" id="KW-1185">Reference proteome</keyword>
<reference evidence="5 6" key="1">
    <citation type="submission" date="2019-12" db="EMBL/GenBank/DDBJ databases">
        <title>Draft genome sequences Bradyrhizobium cajani AMBPC1010, Bradyrhizobium pachyrhizi AMBPC1040 and Bradyrhizobium yuanmingense ALSPC3051, three plant growth promoting strains isolated from nodules of Cajanus cajan L. in Dominican Republic.</title>
        <authorList>
            <person name="Flores-Felix J.D."/>
            <person name="Araujo J."/>
            <person name="Diaz-Alcantara C."/>
            <person name="Gonzalez-Andres F."/>
            <person name="Velazquez E."/>
        </authorList>
    </citation>
    <scope>NUCLEOTIDE SEQUENCE [LARGE SCALE GENOMIC DNA]</scope>
    <source>
        <strain evidence="5 6">1010</strain>
    </source>
</reference>
<dbReference type="Gene3D" id="3.10.180.10">
    <property type="entry name" value="2,3-Dihydroxybiphenyl 1,2-Dioxygenase, domain 1"/>
    <property type="match status" value="1"/>
</dbReference>
<sequence length="121" mass="13351">MTDSATPNLPSRDFGATARFYGELGFEPTWRDGEWMILKRGDLVLEFFPHPDLDPATSWFSCCLRLDDVDAFFAATLAAGVPETTNGWPRAHRPKKEAWGGIVGAVIDPDGTLVRIIQNGN</sequence>
<gene>
    <name evidence="5" type="ORF">GPL20_29035</name>
</gene>
<name>A0A844TMI4_9BRAD</name>
<keyword evidence="3" id="KW-0046">Antibiotic resistance</keyword>
<dbReference type="Proteomes" id="UP000449969">
    <property type="component" value="Unassembled WGS sequence"/>
</dbReference>
<dbReference type="PRINTS" id="PR00311">
    <property type="entry name" value="BLEOMYCINRST"/>
</dbReference>
<dbReference type="InterPro" id="IPR000335">
    <property type="entry name" value="Bleomycin-R"/>
</dbReference>
<comment type="caution">
    <text evidence="5">The sequence shown here is derived from an EMBL/GenBank/DDBJ whole genome shotgun (WGS) entry which is preliminary data.</text>
</comment>
<protein>
    <recommendedName>
        <fullName evidence="2">Bleomycin resistance protein</fullName>
    </recommendedName>
</protein>
<evidence type="ECO:0000256" key="2">
    <source>
        <dbReference type="ARBA" id="ARBA00021572"/>
    </source>
</evidence>
<evidence type="ECO:0000313" key="6">
    <source>
        <dbReference type="Proteomes" id="UP000449969"/>
    </source>
</evidence>
<dbReference type="Pfam" id="PF00903">
    <property type="entry name" value="Glyoxalase"/>
    <property type="match status" value="1"/>
</dbReference>
<dbReference type="SUPFAM" id="SSF54593">
    <property type="entry name" value="Glyoxalase/Bleomycin resistance protein/Dihydroxybiphenyl dioxygenase"/>
    <property type="match status" value="1"/>
</dbReference>
<accession>A0A844TMI4</accession>
<comment type="similarity">
    <text evidence="1">Belongs to the bleomycin resistance protein family.</text>
</comment>
<dbReference type="CDD" id="cd08350">
    <property type="entry name" value="BLMT_like"/>
    <property type="match status" value="1"/>
</dbReference>
<dbReference type="AlphaFoldDB" id="A0A844TMI4"/>
<dbReference type="InterPro" id="IPR004360">
    <property type="entry name" value="Glyas_Fos-R_dOase_dom"/>
</dbReference>
<organism evidence="5 6">
    <name type="scientific">Bradyrhizobium cajani</name>
    <dbReference type="NCBI Taxonomy" id="1928661"/>
    <lineage>
        <taxon>Bacteria</taxon>
        <taxon>Pseudomonadati</taxon>
        <taxon>Pseudomonadota</taxon>
        <taxon>Alphaproteobacteria</taxon>
        <taxon>Hyphomicrobiales</taxon>
        <taxon>Nitrobacteraceae</taxon>
        <taxon>Bradyrhizobium</taxon>
    </lineage>
</organism>
<evidence type="ECO:0000256" key="1">
    <source>
        <dbReference type="ARBA" id="ARBA00011051"/>
    </source>
</evidence>
<evidence type="ECO:0000313" key="5">
    <source>
        <dbReference type="EMBL" id="MVT77044.1"/>
    </source>
</evidence>
<feature type="domain" description="VOC" evidence="4">
    <location>
        <begin position="1"/>
        <end position="119"/>
    </location>
</feature>
<dbReference type="GO" id="GO:0046677">
    <property type="term" value="P:response to antibiotic"/>
    <property type="evidence" value="ECO:0007669"/>
    <property type="project" value="UniProtKB-KW"/>
</dbReference>
<dbReference type="InterPro" id="IPR029068">
    <property type="entry name" value="Glyas_Bleomycin-R_OHBP_Dase"/>
</dbReference>
<evidence type="ECO:0000259" key="4">
    <source>
        <dbReference type="PROSITE" id="PS51819"/>
    </source>
</evidence>
<evidence type="ECO:0000256" key="3">
    <source>
        <dbReference type="ARBA" id="ARBA00023251"/>
    </source>
</evidence>
<proteinExistence type="inferred from homology"/>
<dbReference type="PROSITE" id="PS51819">
    <property type="entry name" value="VOC"/>
    <property type="match status" value="1"/>
</dbReference>